<dbReference type="Proteomes" id="UP000199328">
    <property type="component" value="Unassembled WGS sequence"/>
</dbReference>
<organism evidence="1 2">
    <name type="scientific">Meinhardsimonia xiamenensis</name>
    <dbReference type="NCBI Taxonomy" id="990712"/>
    <lineage>
        <taxon>Bacteria</taxon>
        <taxon>Pseudomonadati</taxon>
        <taxon>Pseudomonadota</taxon>
        <taxon>Alphaproteobacteria</taxon>
        <taxon>Rhodobacterales</taxon>
        <taxon>Paracoccaceae</taxon>
        <taxon>Meinhardsimonia</taxon>
    </lineage>
</organism>
<gene>
    <name evidence="1" type="ORF">SAMN05216257_104286</name>
</gene>
<sequence length="244" mass="26228">MIARHALAVMICLLGLGGCGLFGSSLEPANRRDAELVVSDVPGQEQTVFVRSTRPRLLGQIFRRVPGDPGPARRAELAAAAAEHVEAVPAGTVLVPDCEIAEAELGPQVDTTPAGFALHDPSPGSTEPRDMFVTGFADGCSRRLVAASATLGSASAHEAVRYNPLNEAPWSATDIAYQHARLPFCGTAMQACPPAALDELDRRFAFLSHYDRFGPEARWQVILLRAPHQTLQQPRETGDRLAMR</sequence>
<reference evidence="2" key="1">
    <citation type="submission" date="2016-10" db="EMBL/GenBank/DDBJ databases">
        <authorList>
            <person name="Varghese N."/>
            <person name="Submissions S."/>
        </authorList>
    </citation>
    <scope>NUCLEOTIDE SEQUENCE [LARGE SCALE GENOMIC DNA]</scope>
    <source>
        <strain evidence="2">CGMCC 1.10789</strain>
    </source>
</reference>
<dbReference type="RefSeq" id="WP_092500493.1">
    <property type="nucleotide sequence ID" value="NZ_FNFV01000004.1"/>
</dbReference>
<evidence type="ECO:0000313" key="1">
    <source>
        <dbReference type="EMBL" id="SDK74767.1"/>
    </source>
</evidence>
<proteinExistence type="predicted"/>
<keyword evidence="2" id="KW-1185">Reference proteome</keyword>
<dbReference type="AlphaFoldDB" id="A0A1G9EF35"/>
<accession>A0A1G9EF35</accession>
<dbReference type="EMBL" id="FNFV01000004">
    <property type="protein sequence ID" value="SDK74767.1"/>
    <property type="molecule type" value="Genomic_DNA"/>
</dbReference>
<dbReference type="OrthoDB" id="7865311at2"/>
<dbReference type="PROSITE" id="PS51257">
    <property type="entry name" value="PROKAR_LIPOPROTEIN"/>
    <property type="match status" value="1"/>
</dbReference>
<evidence type="ECO:0000313" key="2">
    <source>
        <dbReference type="Proteomes" id="UP000199328"/>
    </source>
</evidence>
<name>A0A1G9EF35_9RHOB</name>
<protein>
    <recommendedName>
        <fullName evidence="3">Lipoprotein</fullName>
    </recommendedName>
</protein>
<evidence type="ECO:0008006" key="3">
    <source>
        <dbReference type="Google" id="ProtNLM"/>
    </source>
</evidence>